<accession>A0A8T0RV14</accession>
<comment type="caution">
    <text evidence="3">The sequence shown here is derived from an EMBL/GenBank/DDBJ whole genome shotgun (WGS) entry which is preliminary data.</text>
</comment>
<evidence type="ECO:0000256" key="2">
    <source>
        <dbReference type="SAM" id="Phobius"/>
    </source>
</evidence>
<organism evidence="3 4">
    <name type="scientific">Panicum virgatum</name>
    <name type="common">Blackwell switchgrass</name>
    <dbReference type="NCBI Taxonomy" id="38727"/>
    <lineage>
        <taxon>Eukaryota</taxon>
        <taxon>Viridiplantae</taxon>
        <taxon>Streptophyta</taxon>
        <taxon>Embryophyta</taxon>
        <taxon>Tracheophyta</taxon>
        <taxon>Spermatophyta</taxon>
        <taxon>Magnoliopsida</taxon>
        <taxon>Liliopsida</taxon>
        <taxon>Poales</taxon>
        <taxon>Poaceae</taxon>
        <taxon>PACMAD clade</taxon>
        <taxon>Panicoideae</taxon>
        <taxon>Panicodae</taxon>
        <taxon>Paniceae</taxon>
        <taxon>Panicinae</taxon>
        <taxon>Panicum</taxon>
        <taxon>Panicum sect. Hiantes</taxon>
    </lineage>
</organism>
<feature type="transmembrane region" description="Helical" evidence="2">
    <location>
        <begin position="179"/>
        <end position="202"/>
    </location>
</feature>
<feature type="transmembrane region" description="Helical" evidence="2">
    <location>
        <begin position="240"/>
        <end position="262"/>
    </location>
</feature>
<comment type="subunit">
    <text evidence="1">Homodimer and heterodimers.</text>
</comment>
<dbReference type="InterPro" id="IPR045009">
    <property type="entry name" value="CASPL-5"/>
</dbReference>
<keyword evidence="2" id="KW-0812">Transmembrane</keyword>
<dbReference type="PANTHER" id="PTHR32021">
    <property type="entry name" value="CASP-LIKE PROTEIN 5B3"/>
    <property type="match status" value="1"/>
</dbReference>
<feature type="transmembrane region" description="Helical" evidence="2">
    <location>
        <begin position="269"/>
        <end position="288"/>
    </location>
</feature>
<feature type="transmembrane region" description="Helical" evidence="2">
    <location>
        <begin position="308"/>
        <end position="326"/>
    </location>
</feature>
<feature type="transmembrane region" description="Helical" evidence="2">
    <location>
        <begin position="214"/>
        <end position="234"/>
    </location>
</feature>
<sequence>MEIEGAMPAPADAHLPLPAMQGSVGTATSLVLRTIQLVAAAMSIAAMLSTNDYFTFPASSLLAVAAGVQALWSFSMLVADLDLMVIKNKDAPQKWFVHALQLADTIVGAVTFCGVSTASGVVLFVRYDLKSCAMQHCQKFEDAITRGFISFVAAIPCIFANWITRSGPSDEPMLYQTEFIIFTSNMLGIAFACPSIGIGLMLSCQDANNMICNLNMALEFLIIGLFVLVSVSFLEVMCQILAVRCGAATLTGPPMTCLFLVAGKWVTSLWSLGSACATLGLMQVFFFANHLFSKSTYTYETVFCSTSLLAGFCYAVSSCLRAYLVLSRLHRPGAAQQ</sequence>
<evidence type="ECO:0008006" key="5">
    <source>
        <dbReference type="Google" id="ProtNLM"/>
    </source>
</evidence>
<keyword evidence="4" id="KW-1185">Reference proteome</keyword>
<name>A0A8T0RV14_PANVG</name>
<keyword evidence="2" id="KW-0472">Membrane</keyword>
<dbReference type="Proteomes" id="UP000823388">
    <property type="component" value="Chromosome 5N"/>
</dbReference>
<evidence type="ECO:0000313" key="3">
    <source>
        <dbReference type="EMBL" id="KAG2588608.1"/>
    </source>
</evidence>
<dbReference type="GO" id="GO:0016020">
    <property type="term" value="C:membrane"/>
    <property type="evidence" value="ECO:0007669"/>
    <property type="project" value="TreeGrafter"/>
</dbReference>
<feature type="transmembrane region" description="Helical" evidence="2">
    <location>
        <begin position="61"/>
        <end position="86"/>
    </location>
</feature>
<protein>
    <recommendedName>
        <fullName evidence="5">CASP-like protein</fullName>
    </recommendedName>
</protein>
<evidence type="ECO:0000256" key="1">
    <source>
        <dbReference type="ARBA" id="ARBA00011489"/>
    </source>
</evidence>
<dbReference type="PANTHER" id="PTHR32021:SF1">
    <property type="entry name" value="CASP-LIKE PROTEIN 5A1"/>
    <property type="match status" value="1"/>
</dbReference>
<feature type="transmembrane region" description="Helical" evidence="2">
    <location>
        <begin position="30"/>
        <end position="49"/>
    </location>
</feature>
<proteinExistence type="predicted"/>
<dbReference type="EMBL" id="CM029046">
    <property type="protein sequence ID" value="KAG2588608.1"/>
    <property type="molecule type" value="Genomic_DNA"/>
</dbReference>
<evidence type="ECO:0000313" key="4">
    <source>
        <dbReference type="Proteomes" id="UP000823388"/>
    </source>
</evidence>
<dbReference type="AlphaFoldDB" id="A0A8T0RV14"/>
<feature type="transmembrane region" description="Helical" evidence="2">
    <location>
        <begin position="146"/>
        <end position="164"/>
    </location>
</feature>
<feature type="transmembrane region" description="Helical" evidence="2">
    <location>
        <begin position="106"/>
        <end position="125"/>
    </location>
</feature>
<keyword evidence="2" id="KW-1133">Transmembrane helix</keyword>
<gene>
    <name evidence="3" type="ORF">PVAP13_5NG230491</name>
</gene>
<reference evidence="3" key="1">
    <citation type="submission" date="2020-05" db="EMBL/GenBank/DDBJ databases">
        <title>WGS assembly of Panicum virgatum.</title>
        <authorList>
            <person name="Lovell J.T."/>
            <person name="Jenkins J."/>
            <person name="Shu S."/>
            <person name="Juenger T.E."/>
            <person name="Schmutz J."/>
        </authorList>
    </citation>
    <scope>NUCLEOTIDE SEQUENCE</scope>
    <source>
        <strain evidence="3">AP13</strain>
    </source>
</reference>